<proteinExistence type="predicted"/>
<protein>
    <submittedName>
        <fullName evidence="3">Uncharacterized protein</fullName>
    </submittedName>
</protein>
<dbReference type="AlphaFoldDB" id="A0A543AN29"/>
<evidence type="ECO:0000256" key="2">
    <source>
        <dbReference type="SAM" id="Phobius"/>
    </source>
</evidence>
<dbReference type="OrthoDB" id="9999189at2"/>
<sequence length="121" mass="13096">MLTLHTGAMSRVLVTRLIWVLVGVVAVITAAFAIQPVMSGPDDIDLGPVVHNTHEPAPSTTASATTETETPAEAESPSPESQPVQPAPPVVVDDDDRDDDDWDDDDWDDDDDDDWDDDDDD</sequence>
<keyword evidence="4" id="KW-1185">Reference proteome</keyword>
<name>A0A543AN29_9MICC</name>
<dbReference type="EMBL" id="VFOU01000001">
    <property type="protein sequence ID" value="TQL73936.1"/>
    <property type="molecule type" value="Genomic_DNA"/>
</dbReference>
<accession>A0A543AN29</accession>
<feature type="transmembrane region" description="Helical" evidence="2">
    <location>
        <begin position="12"/>
        <end position="34"/>
    </location>
</feature>
<feature type="region of interest" description="Disordered" evidence="1">
    <location>
        <begin position="36"/>
        <end position="121"/>
    </location>
</feature>
<keyword evidence="2" id="KW-0472">Membrane</keyword>
<keyword evidence="2" id="KW-0812">Transmembrane</keyword>
<gene>
    <name evidence="3" type="ORF">FB556_0385</name>
</gene>
<comment type="caution">
    <text evidence="3">The sequence shown here is derived from an EMBL/GenBank/DDBJ whole genome shotgun (WGS) entry which is preliminary data.</text>
</comment>
<feature type="compositionally biased region" description="Low complexity" evidence="1">
    <location>
        <begin position="55"/>
        <end position="84"/>
    </location>
</feature>
<evidence type="ECO:0000313" key="3">
    <source>
        <dbReference type="EMBL" id="TQL73936.1"/>
    </source>
</evidence>
<reference evidence="3 4" key="1">
    <citation type="submission" date="2019-06" db="EMBL/GenBank/DDBJ databases">
        <title>Sequencing the genomes of 1000 actinobacteria strains.</title>
        <authorList>
            <person name="Klenk H.-P."/>
        </authorList>
    </citation>
    <scope>NUCLEOTIDE SEQUENCE [LARGE SCALE GENOMIC DNA]</scope>
    <source>
        <strain evidence="3 4">DSM 24083</strain>
    </source>
</reference>
<organism evidence="3 4">
    <name type="scientific">Enteractinococcus coprophilus</name>
    <dbReference type="NCBI Taxonomy" id="1027633"/>
    <lineage>
        <taxon>Bacteria</taxon>
        <taxon>Bacillati</taxon>
        <taxon>Actinomycetota</taxon>
        <taxon>Actinomycetes</taxon>
        <taxon>Micrococcales</taxon>
        <taxon>Micrococcaceae</taxon>
    </lineage>
</organism>
<evidence type="ECO:0000256" key="1">
    <source>
        <dbReference type="SAM" id="MobiDB-lite"/>
    </source>
</evidence>
<evidence type="ECO:0000313" key="4">
    <source>
        <dbReference type="Proteomes" id="UP000319746"/>
    </source>
</evidence>
<feature type="compositionally biased region" description="Acidic residues" evidence="1">
    <location>
        <begin position="92"/>
        <end position="121"/>
    </location>
</feature>
<keyword evidence="2" id="KW-1133">Transmembrane helix</keyword>
<dbReference type="Proteomes" id="UP000319746">
    <property type="component" value="Unassembled WGS sequence"/>
</dbReference>